<evidence type="ECO:0000313" key="1">
    <source>
        <dbReference type="EMBL" id="QDV05526.1"/>
    </source>
</evidence>
<sequence>MVLAPAEARLARCLCEELGMGVAEAWGLAVAGNVDLDRSLRERWKASLQRFPIERRSPSMRLTKSGARVEVKATASELASPDFLRELDRIAALGFRGIALEVHVPVAPPGATERRHDG</sequence>
<name>A0A518EN58_9BACT</name>
<gene>
    <name evidence="1" type="ORF">Poly30_10240</name>
</gene>
<protein>
    <submittedName>
        <fullName evidence="1">Uncharacterized protein</fullName>
    </submittedName>
</protein>
<reference evidence="1 2" key="1">
    <citation type="submission" date="2019-02" db="EMBL/GenBank/DDBJ databases">
        <title>Deep-cultivation of Planctomycetes and their phenomic and genomic characterization uncovers novel biology.</title>
        <authorList>
            <person name="Wiegand S."/>
            <person name="Jogler M."/>
            <person name="Boedeker C."/>
            <person name="Pinto D."/>
            <person name="Vollmers J."/>
            <person name="Rivas-Marin E."/>
            <person name="Kohn T."/>
            <person name="Peeters S.H."/>
            <person name="Heuer A."/>
            <person name="Rast P."/>
            <person name="Oberbeckmann S."/>
            <person name="Bunk B."/>
            <person name="Jeske O."/>
            <person name="Meyerdierks A."/>
            <person name="Storesund J.E."/>
            <person name="Kallscheuer N."/>
            <person name="Luecker S."/>
            <person name="Lage O.M."/>
            <person name="Pohl T."/>
            <person name="Merkel B.J."/>
            <person name="Hornburger P."/>
            <person name="Mueller R.-W."/>
            <person name="Bruemmer F."/>
            <person name="Labrenz M."/>
            <person name="Spormann A.M."/>
            <person name="Op den Camp H."/>
            <person name="Overmann J."/>
            <person name="Amann R."/>
            <person name="Jetten M.S.M."/>
            <person name="Mascher T."/>
            <person name="Medema M.H."/>
            <person name="Devos D.P."/>
            <person name="Kaster A.-K."/>
            <person name="Ovreas L."/>
            <person name="Rohde M."/>
            <person name="Galperin M.Y."/>
            <person name="Jogler C."/>
        </authorList>
    </citation>
    <scope>NUCLEOTIDE SEQUENCE [LARGE SCALE GENOMIC DNA]</scope>
    <source>
        <strain evidence="1 2">Poly30</strain>
    </source>
</reference>
<dbReference type="EMBL" id="CP036434">
    <property type="protein sequence ID" value="QDV05526.1"/>
    <property type="molecule type" value="Genomic_DNA"/>
</dbReference>
<dbReference type="Proteomes" id="UP000320390">
    <property type="component" value="Chromosome"/>
</dbReference>
<keyword evidence="2" id="KW-1185">Reference proteome</keyword>
<evidence type="ECO:0000313" key="2">
    <source>
        <dbReference type="Proteomes" id="UP000320390"/>
    </source>
</evidence>
<organism evidence="1 2">
    <name type="scientific">Saltatorellus ferox</name>
    <dbReference type="NCBI Taxonomy" id="2528018"/>
    <lineage>
        <taxon>Bacteria</taxon>
        <taxon>Pseudomonadati</taxon>
        <taxon>Planctomycetota</taxon>
        <taxon>Planctomycetia</taxon>
        <taxon>Planctomycetia incertae sedis</taxon>
        <taxon>Saltatorellus</taxon>
    </lineage>
</organism>
<accession>A0A518EN58</accession>
<proteinExistence type="predicted"/>
<dbReference type="AlphaFoldDB" id="A0A518EN58"/>